<feature type="transmembrane region" description="Helical" evidence="13">
    <location>
        <begin position="187"/>
        <end position="208"/>
    </location>
</feature>
<evidence type="ECO:0000256" key="7">
    <source>
        <dbReference type="ARBA" id="ARBA00022989"/>
    </source>
</evidence>
<evidence type="ECO:0000256" key="13">
    <source>
        <dbReference type="SAM" id="Phobius"/>
    </source>
</evidence>
<evidence type="ECO:0000256" key="6">
    <source>
        <dbReference type="ARBA" id="ARBA00022692"/>
    </source>
</evidence>
<evidence type="ECO:0000256" key="8">
    <source>
        <dbReference type="ARBA" id="ARBA00023004"/>
    </source>
</evidence>
<keyword evidence="5" id="KW-1003">Cell membrane</keyword>
<feature type="transmembrane region" description="Helical" evidence="13">
    <location>
        <begin position="272"/>
        <end position="291"/>
    </location>
</feature>
<dbReference type="Proteomes" id="UP001275315">
    <property type="component" value="Unassembled WGS sequence"/>
</dbReference>
<dbReference type="PANTHER" id="PTHR30472:SF21">
    <property type="entry name" value="HEME-IRON TRANSPORT SYSTEM PERMEASE PROTEIN ISDF-RELATED"/>
    <property type="match status" value="1"/>
</dbReference>
<organism evidence="14 15">
    <name type="scientific">Paracerasibacillus soli</name>
    <dbReference type="NCBI Taxonomy" id="480284"/>
    <lineage>
        <taxon>Bacteria</taxon>
        <taxon>Bacillati</taxon>
        <taxon>Bacillota</taxon>
        <taxon>Bacilli</taxon>
        <taxon>Bacillales</taxon>
        <taxon>Bacillaceae</taxon>
        <taxon>Paracerasibacillus</taxon>
    </lineage>
</organism>
<gene>
    <name evidence="14" type="ORF">RWD45_20645</name>
</gene>
<evidence type="ECO:0000256" key="2">
    <source>
        <dbReference type="ARBA" id="ARBA00007935"/>
    </source>
</evidence>
<comment type="function">
    <text evidence="10">Part of the binding-protein-dependent transport system for heme-iron. Responsible for the translocation of the substrate across the membrane.</text>
</comment>
<evidence type="ECO:0000256" key="9">
    <source>
        <dbReference type="ARBA" id="ARBA00023136"/>
    </source>
</evidence>
<dbReference type="EMBL" id="JAWDIQ010000003">
    <property type="protein sequence ID" value="MDY0410503.1"/>
    <property type="molecule type" value="Genomic_DNA"/>
</dbReference>
<keyword evidence="15" id="KW-1185">Reference proteome</keyword>
<evidence type="ECO:0000256" key="10">
    <source>
        <dbReference type="ARBA" id="ARBA00025320"/>
    </source>
</evidence>
<evidence type="ECO:0000256" key="5">
    <source>
        <dbReference type="ARBA" id="ARBA00022475"/>
    </source>
</evidence>
<name>A0ABU5CVV7_9BACI</name>
<keyword evidence="4" id="KW-0813">Transport</keyword>
<evidence type="ECO:0000313" key="14">
    <source>
        <dbReference type="EMBL" id="MDY0410503.1"/>
    </source>
</evidence>
<accession>A0ABU5CVV7</accession>
<dbReference type="InterPro" id="IPR000522">
    <property type="entry name" value="ABC_transptr_permease_BtuC"/>
</dbReference>
<feature type="transmembrane region" description="Helical" evidence="13">
    <location>
        <begin position="87"/>
        <end position="106"/>
    </location>
</feature>
<comment type="caution">
    <text evidence="14">The sequence shown here is derived from an EMBL/GenBank/DDBJ whole genome shotgun (WGS) entry which is preliminary data.</text>
</comment>
<dbReference type="CDD" id="cd06550">
    <property type="entry name" value="TM_ABC_iron-siderophores_like"/>
    <property type="match status" value="1"/>
</dbReference>
<feature type="transmembrane region" description="Helical" evidence="13">
    <location>
        <begin position="143"/>
        <end position="162"/>
    </location>
</feature>
<keyword evidence="8" id="KW-0408">Iron</keyword>
<evidence type="ECO:0000256" key="4">
    <source>
        <dbReference type="ARBA" id="ARBA00022448"/>
    </source>
</evidence>
<proteinExistence type="inferred from homology"/>
<keyword evidence="7 13" id="KW-1133">Transmembrane helix</keyword>
<keyword evidence="6 13" id="KW-0812">Transmembrane</keyword>
<feature type="transmembrane region" description="Helical" evidence="13">
    <location>
        <begin position="229"/>
        <end position="260"/>
    </location>
</feature>
<evidence type="ECO:0000313" key="15">
    <source>
        <dbReference type="Proteomes" id="UP001275315"/>
    </source>
</evidence>
<keyword evidence="9 13" id="KW-0472">Membrane</keyword>
<dbReference type="PANTHER" id="PTHR30472">
    <property type="entry name" value="FERRIC ENTEROBACTIN TRANSPORT SYSTEM PERMEASE PROTEIN"/>
    <property type="match status" value="1"/>
</dbReference>
<feature type="transmembrane region" description="Helical" evidence="13">
    <location>
        <begin position="55"/>
        <end position="75"/>
    </location>
</feature>
<dbReference type="InterPro" id="IPR037294">
    <property type="entry name" value="ABC_BtuC-like"/>
</dbReference>
<sequence>MNKKMISFIVIIILLPTVIIYSAVSGSIEISAFELVKGLFTGTNENVLIIKDLRFPRIIIALFAGATLAVSGVLLQAVMRNPLAEPGIIGVSSGAGFMTILILTFFPTLFFYTPLFAFIGGAFAFFLVYTFSWKSGLNPLRMILIGVAIHALFTGLSELLSAQNASSMMSSVSVTTSTLTMKTWNDVHVIVLYGTIGLLLAFVLYAWCNHLALKDNTLTNLGFPVNRARFIISIVAVLLASIATAIAGMFTFVGLLIPHIGRTLVGNDHKVLIPFSALAGALLILIADTLGRTIMAPIEIPASIIMAIIGGPFLIIMLRKSDRIYGN</sequence>
<evidence type="ECO:0000256" key="11">
    <source>
        <dbReference type="ARBA" id="ARBA00031149"/>
    </source>
</evidence>
<dbReference type="RefSeq" id="WP_320381388.1">
    <property type="nucleotide sequence ID" value="NZ_JAWDIQ010000003.1"/>
</dbReference>
<protein>
    <recommendedName>
        <fullName evidence="3">Probable heme-iron transport system permease protein IsdF</fullName>
    </recommendedName>
    <alternativeName>
        <fullName evidence="12">Iron-regulated surface determinant protein F</fullName>
    </alternativeName>
    <alternativeName>
        <fullName evidence="11">Staphylococcal iron-regulated protein G</fullName>
    </alternativeName>
</protein>
<dbReference type="SUPFAM" id="SSF81345">
    <property type="entry name" value="ABC transporter involved in vitamin B12 uptake, BtuC"/>
    <property type="match status" value="1"/>
</dbReference>
<evidence type="ECO:0000256" key="1">
    <source>
        <dbReference type="ARBA" id="ARBA00004651"/>
    </source>
</evidence>
<dbReference type="Pfam" id="PF01032">
    <property type="entry name" value="FecCD"/>
    <property type="match status" value="1"/>
</dbReference>
<evidence type="ECO:0000256" key="12">
    <source>
        <dbReference type="ARBA" id="ARBA00031465"/>
    </source>
</evidence>
<feature type="transmembrane region" description="Helical" evidence="13">
    <location>
        <begin position="5"/>
        <end position="24"/>
    </location>
</feature>
<comment type="similarity">
    <text evidence="2">Belongs to the binding-protein-dependent transport system permease family. FecCD subfamily.</text>
</comment>
<reference evidence="14 15" key="1">
    <citation type="submission" date="2023-10" db="EMBL/GenBank/DDBJ databases">
        <title>Virgibacillus soli CC-YMP-6 genome.</title>
        <authorList>
            <person name="Miliotis G."/>
            <person name="Sengupta P."/>
            <person name="Hameed A."/>
            <person name="Chuvochina M."/>
            <person name="Mcdonagh F."/>
            <person name="Simpson A.C."/>
            <person name="Singh N.K."/>
            <person name="Rekha P.D."/>
            <person name="Raman K."/>
            <person name="Hugenholtz P."/>
            <person name="Venkateswaran K."/>
        </authorList>
    </citation>
    <scope>NUCLEOTIDE SEQUENCE [LARGE SCALE GENOMIC DNA]</scope>
    <source>
        <strain evidence="14 15">CC-YMP-6</strain>
    </source>
</reference>
<comment type="subcellular location">
    <subcellularLocation>
        <location evidence="1">Cell membrane</location>
        <topology evidence="1">Multi-pass membrane protein</topology>
    </subcellularLocation>
</comment>
<feature type="transmembrane region" description="Helical" evidence="13">
    <location>
        <begin position="112"/>
        <end position="131"/>
    </location>
</feature>
<feature type="transmembrane region" description="Helical" evidence="13">
    <location>
        <begin position="298"/>
        <end position="318"/>
    </location>
</feature>
<dbReference type="Gene3D" id="1.10.3470.10">
    <property type="entry name" value="ABC transporter involved in vitamin B12 uptake, BtuC"/>
    <property type="match status" value="1"/>
</dbReference>
<evidence type="ECO:0000256" key="3">
    <source>
        <dbReference type="ARBA" id="ARBA00018524"/>
    </source>
</evidence>